<feature type="domain" description="DUF7702" evidence="2">
    <location>
        <begin position="4"/>
        <end position="241"/>
    </location>
</feature>
<keyword evidence="1" id="KW-1133">Transmembrane helix</keyword>
<feature type="transmembrane region" description="Helical" evidence="1">
    <location>
        <begin position="110"/>
        <end position="128"/>
    </location>
</feature>
<reference evidence="3 4" key="1">
    <citation type="journal article" date="2020" name="Genomics">
        <title>Complete, high-quality genomes from long-read metagenomic sequencing of two wolf lichen thalli reveals enigmatic genome architecture.</title>
        <authorList>
            <person name="McKenzie S.K."/>
            <person name="Walston R.F."/>
            <person name="Allen J.L."/>
        </authorList>
    </citation>
    <scope>NUCLEOTIDE SEQUENCE [LARGE SCALE GENOMIC DNA]</scope>
    <source>
        <strain evidence="3">WasteWater2</strain>
    </source>
</reference>
<dbReference type="PANTHER" id="PTHR42109:SF2">
    <property type="entry name" value="INTEGRAL MEMBRANE PROTEIN"/>
    <property type="match status" value="1"/>
</dbReference>
<evidence type="ECO:0000313" key="4">
    <source>
        <dbReference type="Proteomes" id="UP000578531"/>
    </source>
</evidence>
<keyword evidence="1" id="KW-0812">Transmembrane</keyword>
<dbReference type="AlphaFoldDB" id="A0A8H6G229"/>
<dbReference type="InterPro" id="IPR056119">
    <property type="entry name" value="DUF7702"/>
</dbReference>
<name>A0A8H6G229_9LECA</name>
<sequence length="306" mass="32963">MKFNARGGISILELFLYFPSFFIAVYICYRHGFGRSSGWVFTLILCLIRIIGACCQLATYHSKSQGLFEATIILDSVGISPLLLATLGLLSRCIDSIKKTSTFPLSAIHFRTIQLLITIGLILSIAGGSNSISSGDNFKVQSTSKVGIILYILAYVALTLISLLTGFKLSQAASGEKRLLLAVILALPFILVRLVYSTLAALTHFQEFNLLTGSVAIFAIMAVAMEFAVVLIYLVTGWTTNVVPASQRGPIMSRPWKGNSHGAIFHPGGRQGRRQGPIHGLVNAAVAAAQQQIAQQSGEVGRSGMR</sequence>
<feature type="transmembrane region" description="Helical" evidence="1">
    <location>
        <begin position="148"/>
        <end position="167"/>
    </location>
</feature>
<dbReference type="PANTHER" id="PTHR42109">
    <property type="entry name" value="UNPLACED GENOMIC SCAFFOLD UM_SCAF_CONTIG_1.265, WHOLE GENOME SHOTGUN SEQUENCE"/>
    <property type="match status" value="1"/>
</dbReference>
<dbReference type="GeneID" id="59284558"/>
<accession>A0A8H6G229</accession>
<feature type="transmembrane region" description="Helical" evidence="1">
    <location>
        <begin position="179"/>
        <end position="196"/>
    </location>
</feature>
<dbReference type="Proteomes" id="UP000578531">
    <property type="component" value="Unassembled WGS sequence"/>
</dbReference>
<feature type="transmembrane region" description="Helical" evidence="1">
    <location>
        <begin position="39"/>
        <end position="60"/>
    </location>
</feature>
<protein>
    <recommendedName>
        <fullName evidence="2">DUF7702 domain-containing protein</fullName>
    </recommendedName>
</protein>
<proteinExistence type="predicted"/>
<evidence type="ECO:0000259" key="2">
    <source>
        <dbReference type="Pfam" id="PF24800"/>
    </source>
</evidence>
<dbReference type="Pfam" id="PF24800">
    <property type="entry name" value="DUF7702"/>
    <property type="match status" value="1"/>
</dbReference>
<feature type="transmembrane region" description="Helical" evidence="1">
    <location>
        <begin position="72"/>
        <end position="90"/>
    </location>
</feature>
<dbReference type="OrthoDB" id="2560628at2759"/>
<dbReference type="EMBL" id="JACCJC010000007">
    <property type="protein sequence ID" value="KAF6239015.1"/>
    <property type="molecule type" value="Genomic_DNA"/>
</dbReference>
<keyword evidence="4" id="KW-1185">Reference proteome</keyword>
<keyword evidence="1" id="KW-0472">Membrane</keyword>
<feature type="transmembrane region" description="Helical" evidence="1">
    <location>
        <begin position="216"/>
        <end position="238"/>
    </location>
</feature>
<evidence type="ECO:0000256" key="1">
    <source>
        <dbReference type="SAM" id="Phobius"/>
    </source>
</evidence>
<gene>
    <name evidence="3" type="ORF">HO173_002887</name>
</gene>
<comment type="caution">
    <text evidence="3">The sequence shown here is derived from an EMBL/GenBank/DDBJ whole genome shotgun (WGS) entry which is preliminary data.</text>
</comment>
<dbReference type="RefSeq" id="XP_037168311.1">
    <property type="nucleotide sequence ID" value="XM_037304818.1"/>
</dbReference>
<feature type="transmembrane region" description="Helical" evidence="1">
    <location>
        <begin position="6"/>
        <end position="27"/>
    </location>
</feature>
<evidence type="ECO:0000313" key="3">
    <source>
        <dbReference type="EMBL" id="KAF6239015.1"/>
    </source>
</evidence>
<organism evidence="3 4">
    <name type="scientific">Letharia columbiana</name>
    <dbReference type="NCBI Taxonomy" id="112416"/>
    <lineage>
        <taxon>Eukaryota</taxon>
        <taxon>Fungi</taxon>
        <taxon>Dikarya</taxon>
        <taxon>Ascomycota</taxon>
        <taxon>Pezizomycotina</taxon>
        <taxon>Lecanoromycetes</taxon>
        <taxon>OSLEUM clade</taxon>
        <taxon>Lecanoromycetidae</taxon>
        <taxon>Lecanorales</taxon>
        <taxon>Lecanorineae</taxon>
        <taxon>Parmeliaceae</taxon>
        <taxon>Letharia</taxon>
    </lineage>
</organism>